<dbReference type="VEuPathDB" id="MicrosporidiaDB:THOM_1722"/>
<dbReference type="OMA" id="RWYCCEL"/>
<proteinExistence type="predicted"/>
<accession>L7JWA9</accession>
<evidence type="ECO:0000313" key="2">
    <source>
        <dbReference type="Proteomes" id="UP000011185"/>
    </source>
</evidence>
<gene>
    <name evidence="1" type="ORF">THOM_1722</name>
</gene>
<organism evidence="1 2">
    <name type="scientific">Trachipleistophora hominis</name>
    <name type="common">Microsporidian parasite</name>
    <dbReference type="NCBI Taxonomy" id="72359"/>
    <lineage>
        <taxon>Eukaryota</taxon>
        <taxon>Fungi</taxon>
        <taxon>Fungi incertae sedis</taxon>
        <taxon>Microsporidia</taxon>
        <taxon>Pleistophoridae</taxon>
        <taxon>Trachipleistophora</taxon>
    </lineage>
</organism>
<sequence>MNNMEHCFKLPIRSTNTIDKLLNYVNKNRTNKQSVYQYIIDEQIDLGIRLDELTDSEHQIKFVMLLRRILPNNEFMSIFNDCDVQTLGMACRNVRWYCCELLIRYNRTTKIFGYRLNGYNIFADQNCRTNTSTGVLYVFFNHSDIKLYDNKKIIPLSYKTLLKYTVDATKLILYKERIRIELYIKDICSYTIDEKFTELGITRASVPDGRACSDREISNAMKVSVPIKNIYMKSNEYTCNDSIERNLVHKKVQVGDGLEFTITSKLKRSVHFDFRKAFDDSLSDSCSGNNDQINIRSADQKVKEENELAVGTVTANTKSSNECVIKDCIKANKNILSPDNTCSLNNTGVIGEKAKMHRECLSEKKTSIEQDAKEDATCKTDKTGNESFLNFNSCTDESDHEVIHNGDNKTDKASSNASLINHSIVSECKSETFGSDINKIFGVNIRNEHLQSFHQADQNEREENNHSRSLSTKKSENIFNSCHIKSSSSFKATKRRKSQRKKRILLESVSYTTKHMMYHQSNVRSTITSNGCAELVKDTATKENTKYKNIIYEYMSNYKNMMYGAMSAVRKDLKVLSKGIKYLINYKIKYN</sequence>
<dbReference type="Proteomes" id="UP000011185">
    <property type="component" value="Unassembled WGS sequence"/>
</dbReference>
<dbReference type="HOGENOM" id="CLU_461648_0_0_1"/>
<evidence type="ECO:0000313" key="1">
    <source>
        <dbReference type="EMBL" id="ELQ75336.1"/>
    </source>
</evidence>
<dbReference type="InParanoid" id="L7JWA9"/>
<dbReference type="EMBL" id="JH993971">
    <property type="protein sequence ID" value="ELQ75336.1"/>
    <property type="molecule type" value="Genomic_DNA"/>
</dbReference>
<keyword evidence="2" id="KW-1185">Reference proteome</keyword>
<dbReference type="AlphaFoldDB" id="L7JWA9"/>
<protein>
    <submittedName>
        <fullName evidence="1">Uncharacterized protein</fullName>
    </submittedName>
</protein>
<reference evidence="1 2" key="1">
    <citation type="journal article" date="2012" name="PLoS Pathog.">
        <title>The genome of the obligate intracellular parasite Trachipleistophora hominis: new insights into microsporidian genome dynamics and reductive evolution.</title>
        <authorList>
            <person name="Heinz E."/>
            <person name="Williams T.A."/>
            <person name="Nakjang S."/>
            <person name="Noel C.J."/>
            <person name="Swan D.C."/>
            <person name="Goldberg A.V."/>
            <person name="Harris S.R."/>
            <person name="Weinmaier T."/>
            <person name="Markert S."/>
            <person name="Becher D."/>
            <person name="Bernhardt J."/>
            <person name="Dagan T."/>
            <person name="Hacker C."/>
            <person name="Lucocq J.M."/>
            <person name="Schweder T."/>
            <person name="Rattei T."/>
            <person name="Hall N."/>
            <person name="Hirt R.P."/>
            <person name="Embley T.M."/>
        </authorList>
    </citation>
    <scope>NUCLEOTIDE SEQUENCE [LARGE SCALE GENOMIC DNA]</scope>
</reference>
<name>L7JWA9_TRAHO</name>
<dbReference type="OrthoDB" id="10440689at2759"/>